<evidence type="ECO:0000256" key="11">
    <source>
        <dbReference type="RuleBase" id="RU003971"/>
    </source>
</evidence>
<dbReference type="Gene3D" id="3.40.50.1460">
    <property type="match status" value="1"/>
</dbReference>
<evidence type="ECO:0000259" key="16">
    <source>
        <dbReference type="PROSITE" id="PS50208"/>
    </source>
</evidence>
<feature type="region of interest" description="Disordered" evidence="12">
    <location>
        <begin position="363"/>
        <end position="402"/>
    </location>
</feature>
<comment type="subcellular location">
    <subcellularLocation>
        <location evidence="1">Membrane</location>
        <topology evidence="1">Multi-pass membrane protein</topology>
    </subcellularLocation>
</comment>
<feature type="compositionally biased region" description="Basic residues" evidence="12">
    <location>
        <begin position="333"/>
        <end position="344"/>
    </location>
</feature>
<dbReference type="PANTHER" id="PTHR47901:SF8">
    <property type="entry name" value="CASPASE-3"/>
    <property type="match status" value="1"/>
</dbReference>
<dbReference type="GO" id="GO:0006915">
    <property type="term" value="P:apoptotic process"/>
    <property type="evidence" value="ECO:0007669"/>
    <property type="project" value="UniProtKB-KW"/>
</dbReference>
<dbReference type="OrthoDB" id="10004338at2759"/>
<feature type="transmembrane region" description="Helical" evidence="13">
    <location>
        <begin position="127"/>
        <end position="147"/>
    </location>
</feature>
<evidence type="ECO:0000256" key="6">
    <source>
        <dbReference type="ARBA" id="ARBA00022801"/>
    </source>
</evidence>
<dbReference type="InterPro" id="IPR002138">
    <property type="entry name" value="Pept_C14_p10"/>
</dbReference>
<evidence type="ECO:0000256" key="12">
    <source>
        <dbReference type="SAM" id="MobiDB-lite"/>
    </source>
</evidence>
<evidence type="ECO:0000256" key="8">
    <source>
        <dbReference type="ARBA" id="ARBA00022989"/>
    </source>
</evidence>
<keyword evidence="6" id="KW-0378">Hydrolase</keyword>
<dbReference type="InterPro" id="IPR011600">
    <property type="entry name" value="Pept_C14_caspase"/>
</dbReference>
<feature type="region of interest" description="Disordered" evidence="12">
    <location>
        <begin position="319"/>
        <end position="348"/>
    </location>
</feature>
<dbReference type="GO" id="GO:0007165">
    <property type="term" value="P:signal transduction"/>
    <property type="evidence" value="ECO:0007669"/>
    <property type="project" value="InterPro"/>
</dbReference>
<dbReference type="EMBL" id="CAJNOQ010001152">
    <property type="protein sequence ID" value="CAF0872266.1"/>
    <property type="molecule type" value="Genomic_DNA"/>
</dbReference>
<dbReference type="InterPro" id="IPR018499">
    <property type="entry name" value="Tetraspanin/Peripherin"/>
</dbReference>
<dbReference type="SUPFAM" id="SSF48652">
    <property type="entry name" value="Tetraspanin"/>
    <property type="match status" value="1"/>
</dbReference>
<dbReference type="PROSITE" id="PS50207">
    <property type="entry name" value="CASPASE_P10"/>
    <property type="match status" value="1"/>
</dbReference>
<dbReference type="CDD" id="cd03127">
    <property type="entry name" value="tetraspanin_LEL"/>
    <property type="match status" value="1"/>
</dbReference>
<keyword evidence="19" id="KW-1185">Reference proteome</keyword>
<dbReference type="AlphaFoldDB" id="A0A813XN38"/>
<accession>A0A813XN38</accession>
<evidence type="ECO:0000313" key="17">
    <source>
        <dbReference type="EMBL" id="CAF0872266.1"/>
    </source>
</evidence>
<keyword evidence="4 13" id="KW-0812">Transmembrane</keyword>
<dbReference type="PROSITE" id="PS50017">
    <property type="entry name" value="DEATH_DOMAIN"/>
    <property type="match status" value="1"/>
</dbReference>
<feature type="domain" description="Death" evidence="14">
    <location>
        <begin position="847"/>
        <end position="914"/>
    </location>
</feature>
<dbReference type="CDD" id="cd01670">
    <property type="entry name" value="Death"/>
    <property type="match status" value="1"/>
</dbReference>
<feature type="transmembrane region" description="Helical" evidence="13">
    <location>
        <begin position="96"/>
        <end position="115"/>
    </location>
</feature>
<dbReference type="InterPro" id="IPR002398">
    <property type="entry name" value="Pept_C14"/>
</dbReference>
<dbReference type="SUPFAM" id="SSF47986">
    <property type="entry name" value="DEATH domain"/>
    <property type="match status" value="1"/>
</dbReference>
<evidence type="ECO:0000313" key="18">
    <source>
        <dbReference type="EMBL" id="CAF3659541.1"/>
    </source>
</evidence>
<evidence type="ECO:0000259" key="15">
    <source>
        <dbReference type="PROSITE" id="PS50207"/>
    </source>
</evidence>
<feature type="transmembrane region" description="Helical" evidence="13">
    <location>
        <begin position="70"/>
        <end position="90"/>
    </location>
</feature>
<dbReference type="PROSITE" id="PS01121">
    <property type="entry name" value="CASPASE_HIS"/>
    <property type="match status" value="1"/>
</dbReference>
<gene>
    <name evidence="17" type="ORF">GPM918_LOCUS7163</name>
    <name evidence="18" type="ORF">SRO942_LOCUS7163</name>
</gene>
<organism evidence="17 19">
    <name type="scientific">Didymodactylos carnosus</name>
    <dbReference type="NCBI Taxonomy" id="1234261"/>
    <lineage>
        <taxon>Eukaryota</taxon>
        <taxon>Metazoa</taxon>
        <taxon>Spiralia</taxon>
        <taxon>Gnathifera</taxon>
        <taxon>Rotifera</taxon>
        <taxon>Eurotatoria</taxon>
        <taxon>Bdelloidea</taxon>
        <taxon>Philodinida</taxon>
        <taxon>Philodinidae</taxon>
        <taxon>Didymodactylos</taxon>
    </lineage>
</organism>
<dbReference type="InterPro" id="IPR016129">
    <property type="entry name" value="Caspase_his_AS"/>
</dbReference>
<feature type="compositionally biased region" description="Polar residues" evidence="12">
    <location>
        <begin position="321"/>
        <end position="332"/>
    </location>
</feature>
<evidence type="ECO:0000256" key="1">
    <source>
        <dbReference type="ARBA" id="ARBA00004141"/>
    </source>
</evidence>
<dbReference type="Proteomes" id="UP000663829">
    <property type="component" value="Unassembled WGS sequence"/>
</dbReference>
<keyword evidence="3" id="KW-0645">Protease</keyword>
<feature type="transmembrane region" description="Helical" evidence="13">
    <location>
        <begin position="12"/>
        <end position="37"/>
    </location>
</feature>
<dbReference type="Proteomes" id="UP000681722">
    <property type="component" value="Unassembled WGS sequence"/>
</dbReference>
<dbReference type="SMART" id="SM00115">
    <property type="entry name" value="CASc"/>
    <property type="match status" value="1"/>
</dbReference>
<dbReference type="Gene3D" id="1.10.1450.10">
    <property type="entry name" value="Tetraspanin"/>
    <property type="match status" value="1"/>
</dbReference>
<feature type="domain" description="Caspase family p20" evidence="16">
    <location>
        <begin position="457"/>
        <end position="584"/>
    </location>
</feature>
<evidence type="ECO:0000256" key="4">
    <source>
        <dbReference type="ARBA" id="ARBA00022692"/>
    </source>
</evidence>
<reference evidence="17" key="1">
    <citation type="submission" date="2021-02" db="EMBL/GenBank/DDBJ databases">
        <authorList>
            <person name="Nowell W R."/>
        </authorList>
    </citation>
    <scope>NUCLEOTIDE SEQUENCE</scope>
</reference>
<keyword evidence="8 13" id="KW-1133">Transmembrane helix</keyword>
<name>A0A813XN38_9BILA</name>
<dbReference type="GO" id="GO:0006508">
    <property type="term" value="P:proteolysis"/>
    <property type="evidence" value="ECO:0007669"/>
    <property type="project" value="UniProtKB-KW"/>
</dbReference>
<dbReference type="InterPro" id="IPR000488">
    <property type="entry name" value="Death_dom"/>
</dbReference>
<feature type="transmembrane region" description="Helical" evidence="13">
    <location>
        <begin position="273"/>
        <end position="294"/>
    </location>
</feature>
<dbReference type="EMBL" id="CAJOBC010001152">
    <property type="protein sequence ID" value="CAF3659541.1"/>
    <property type="molecule type" value="Genomic_DNA"/>
</dbReference>
<dbReference type="SUPFAM" id="SSF52129">
    <property type="entry name" value="Caspase-like"/>
    <property type="match status" value="1"/>
</dbReference>
<sequence length="914" mass="106578">MISYGRRQRDKFRFLMAINGILLSFAIFIIISMSIYWGFFEEWTAWTDYTMPWVEFNMFIYYWDRLTITRVYLAFIYIYGFVLLASTVLIENEYETFINCHCLYFSVIVLQIHAYRRRNIFLMEYVPYSQFTLALITILGGLCWFAVTMINMNAGFLTKETFLLERLRFKGNAFKELKYREESFRLVTQGRVPPRVFILTAFVNQRQRDFHCCGWNSYLDYSASYTTDLPDTCCHKYQMNFGCGSGMLANPNPKIVNTRGCGPVMNYWYRRGFWENIFMGLFGILVGCYMLFVFQRNREEYVLLRDEADDRKRMIHEHSHSMNSLRSHASNGSKHHHHHYHHTPKATNGLRYPYMGMRNSPYNGHNGNGYESDNSSSMTEPFPTSSTHNNYEPSRSNSYNSDNNSSIVLLSIDSQKSQNRHVDITSNYTVRSIKVESCTKEFFAAQKNEVYPMYKMPRGQCLIINVYNINGMARRWSNLDTILLNELFKQLFFEITIYTDIEGHDLRAENFLELLRQFAQSSKHINSQCCVLCLMSHGEEGSLTAQDGEKIYLEKIYDLFSNVNCPNLAGKPKLFFIQCCRDNPVLGPVDDPGCYVDLEPTIFDDIYDYTNDSIEEDECDSINHLPTRSDMLIGFPSQKGYTAFRKPNVGSWYMNALVDIFSKHSKDTDLCSMMNMVIDKNINGCITQEATNKGKKQTAEFKSLLTKKALYFFPGMIGRQVEPRKRSTDTKRRYIFDYGITATNSMFNRISPVPHGVLDLSMKSSTNSFFQSQINSESIDYCTEHTKSVLKHPRSLIAVADSLSSTSKRICLSNYHHHQSDSSMMIQNEKINFDLIKIYLIENLTDKWKLIAREMKVKDIQIDEIDKQSIAQKQKFRMILDYLTQKYDDAIPLLIDDILKSLKRLQRKLCYSKL</sequence>
<evidence type="ECO:0000256" key="10">
    <source>
        <dbReference type="ARBA" id="ARBA00023145"/>
    </source>
</evidence>
<proteinExistence type="inferred from homology"/>
<protein>
    <submittedName>
        <fullName evidence="17">Uncharacterized protein</fullName>
    </submittedName>
</protein>
<dbReference type="PRINTS" id="PR00376">
    <property type="entry name" value="IL1BCENZYME"/>
</dbReference>
<feature type="domain" description="Caspase family p10" evidence="15">
    <location>
        <begin position="621"/>
        <end position="714"/>
    </location>
</feature>
<dbReference type="InterPro" id="IPR011029">
    <property type="entry name" value="DEATH-like_dom_sf"/>
</dbReference>
<dbReference type="Pfam" id="PF00335">
    <property type="entry name" value="Tetraspanin"/>
    <property type="match status" value="1"/>
</dbReference>
<keyword evidence="7" id="KW-0788">Thiol protease</keyword>
<evidence type="ECO:0000259" key="14">
    <source>
        <dbReference type="PROSITE" id="PS50017"/>
    </source>
</evidence>
<dbReference type="InterPro" id="IPR029030">
    <property type="entry name" value="Caspase-like_dom_sf"/>
</dbReference>
<evidence type="ECO:0000256" key="13">
    <source>
        <dbReference type="SAM" id="Phobius"/>
    </source>
</evidence>
<dbReference type="GO" id="GO:0004197">
    <property type="term" value="F:cysteine-type endopeptidase activity"/>
    <property type="evidence" value="ECO:0007669"/>
    <property type="project" value="InterPro"/>
</dbReference>
<dbReference type="PANTHER" id="PTHR47901">
    <property type="entry name" value="CASPASE RECRUITMENT DOMAIN-CONTAINING PROTEIN 18"/>
    <property type="match status" value="1"/>
</dbReference>
<dbReference type="Pfam" id="PF00656">
    <property type="entry name" value="Peptidase_C14"/>
    <property type="match status" value="1"/>
</dbReference>
<keyword evidence="10" id="KW-0865">Zymogen</keyword>
<evidence type="ECO:0000256" key="3">
    <source>
        <dbReference type="ARBA" id="ARBA00022670"/>
    </source>
</evidence>
<evidence type="ECO:0000256" key="5">
    <source>
        <dbReference type="ARBA" id="ARBA00022703"/>
    </source>
</evidence>
<dbReference type="InterPro" id="IPR015917">
    <property type="entry name" value="Pept_C14A"/>
</dbReference>
<dbReference type="PROSITE" id="PS50208">
    <property type="entry name" value="CASPASE_P20"/>
    <property type="match status" value="1"/>
</dbReference>
<feature type="compositionally biased region" description="Polar residues" evidence="12">
    <location>
        <begin position="363"/>
        <end position="393"/>
    </location>
</feature>
<dbReference type="GO" id="GO:0016020">
    <property type="term" value="C:membrane"/>
    <property type="evidence" value="ECO:0007669"/>
    <property type="project" value="UniProtKB-SubCell"/>
</dbReference>
<evidence type="ECO:0000256" key="7">
    <source>
        <dbReference type="ARBA" id="ARBA00022807"/>
    </source>
</evidence>
<dbReference type="InterPro" id="IPR008952">
    <property type="entry name" value="Tetraspanin_EC2_sf"/>
</dbReference>
<keyword evidence="9 13" id="KW-0472">Membrane</keyword>
<evidence type="ECO:0000313" key="19">
    <source>
        <dbReference type="Proteomes" id="UP000663829"/>
    </source>
</evidence>
<evidence type="ECO:0000256" key="9">
    <source>
        <dbReference type="ARBA" id="ARBA00023136"/>
    </source>
</evidence>
<keyword evidence="5" id="KW-0053">Apoptosis</keyword>
<dbReference type="InterPro" id="IPR001309">
    <property type="entry name" value="Pept_C14_p20"/>
</dbReference>
<comment type="similarity">
    <text evidence="2 11">Belongs to the peptidase C14A family.</text>
</comment>
<comment type="caution">
    <text evidence="17">The sequence shown here is derived from an EMBL/GenBank/DDBJ whole genome shotgun (WGS) entry which is preliminary data.</text>
</comment>
<evidence type="ECO:0000256" key="2">
    <source>
        <dbReference type="ARBA" id="ARBA00010134"/>
    </source>
</evidence>